<keyword evidence="1" id="KW-0813">Transport</keyword>
<keyword evidence="10" id="KW-0378">Hydrolase</keyword>
<dbReference type="PROSITE" id="PS00211">
    <property type="entry name" value="ABC_TRANSPORTER_1"/>
    <property type="match status" value="1"/>
</dbReference>
<proteinExistence type="predicted"/>
<dbReference type="STRING" id="935700.jaqu_26140"/>
<evidence type="ECO:0000256" key="7">
    <source>
        <dbReference type="ARBA" id="ARBA00022967"/>
    </source>
</evidence>
<organism evidence="10 11">
    <name type="scientific">Jannaschia aquimarina</name>
    <dbReference type="NCBI Taxonomy" id="935700"/>
    <lineage>
        <taxon>Bacteria</taxon>
        <taxon>Pseudomonadati</taxon>
        <taxon>Pseudomonadota</taxon>
        <taxon>Alphaproteobacteria</taxon>
        <taxon>Rhodobacterales</taxon>
        <taxon>Roseobacteraceae</taxon>
        <taxon>Jannaschia</taxon>
    </lineage>
</organism>
<evidence type="ECO:0000256" key="1">
    <source>
        <dbReference type="ARBA" id="ARBA00022448"/>
    </source>
</evidence>
<dbReference type="SMART" id="SM00382">
    <property type="entry name" value="AAA"/>
    <property type="match status" value="2"/>
</dbReference>
<keyword evidence="8" id="KW-0472">Membrane</keyword>
<keyword evidence="11" id="KW-1185">Reference proteome</keyword>
<keyword evidence="7" id="KW-1278">Translocase</keyword>
<dbReference type="Pfam" id="PF00005">
    <property type="entry name" value="ABC_tran"/>
    <property type="match status" value="2"/>
</dbReference>
<dbReference type="Gene3D" id="3.40.50.300">
    <property type="entry name" value="P-loop containing nucleotide triphosphate hydrolases"/>
    <property type="match status" value="2"/>
</dbReference>
<dbReference type="RefSeq" id="WP_043919412.1">
    <property type="nucleotide sequence ID" value="NZ_FZPF01000004.1"/>
</dbReference>
<dbReference type="CDD" id="cd03216">
    <property type="entry name" value="ABC_Carb_Monos_I"/>
    <property type="match status" value="1"/>
</dbReference>
<evidence type="ECO:0000313" key="11">
    <source>
        <dbReference type="Proteomes" id="UP000032232"/>
    </source>
</evidence>
<keyword evidence="2" id="KW-1003">Cell membrane</keyword>
<dbReference type="GO" id="GO:0005524">
    <property type="term" value="F:ATP binding"/>
    <property type="evidence" value="ECO:0007669"/>
    <property type="project" value="UniProtKB-KW"/>
</dbReference>
<dbReference type="EC" id="3.6.3.17" evidence="10"/>
<dbReference type="InterPro" id="IPR027417">
    <property type="entry name" value="P-loop_NTPase"/>
</dbReference>
<accession>A0A0D1D6N8</accession>
<dbReference type="AlphaFoldDB" id="A0A0D1D6N8"/>
<dbReference type="CDD" id="cd03215">
    <property type="entry name" value="ABC_Carb_Monos_II"/>
    <property type="match status" value="1"/>
</dbReference>
<dbReference type="SUPFAM" id="SSF52540">
    <property type="entry name" value="P-loop containing nucleoside triphosphate hydrolases"/>
    <property type="match status" value="2"/>
</dbReference>
<keyword evidence="6" id="KW-0067">ATP-binding</keyword>
<keyword evidence="5" id="KW-0547">Nucleotide-binding</keyword>
<dbReference type="GO" id="GO:0016887">
    <property type="term" value="F:ATP hydrolysis activity"/>
    <property type="evidence" value="ECO:0007669"/>
    <property type="project" value="InterPro"/>
</dbReference>
<dbReference type="InterPro" id="IPR003593">
    <property type="entry name" value="AAA+_ATPase"/>
</dbReference>
<evidence type="ECO:0000313" key="10">
    <source>
        <dbReference type="EMBL" id="KIT15633.1"/>
    </source>
</evidence>
<feature type="domain" description="ABC transporter" evidence="9">
    <location>
        <begin position="3"/>
        <end position="241"/>
    </location>
</feature>
<dbReference type="EMBL" id="JYFE01000047">
    <property type="protein sequence ID" value="KIT15633.1"/>
    <property type="molecule type" value="Genomic_DNA"/>
</dbReference>
<dbReference type="InterPro" id="IPR003439">
    <property type="entry name" value="ABC_transporter-like_ATP-bd"/>
</dbReference>
<evidence type="ECO:0000256" key="6">
    <source>
        <dbReference type="ARBA" id="ARBA00022840"/>
    </source>
</evidence>
<keyword evidence="3" id="KW-0762">Sugar transport</keyword>
<evidence type="ECO:0000259" key="9">
    <source>
        <dbReference type="PROSITE" id="PS50893"/>
    </source>
</evidence>
<name>A0A0D1D6N8_9RHOB</name>
<comment type="caution">
    <text evidence="10">The sequence shown here is derived from an EMBL/GenBank/DDBJ whole genome shotgun (WGS) entry which is preliminary data.</text>
</comment>
<evidence type="ECO:0000256" key="2">
    <source>
        <dbReference type="ARBA" id="ARBA00022475"/>
    </source>
</evidence>
<dbReference type="PANTHER" id="PTHR43790">
    <property type="entry name" value="CARBOHYDRATE TRANSPORT ATP-BINDING PROTEIN MG119-RELATED"/>
    <property type="match status" value="1"/>
</dbReference>
<dbReference type="PANTHER" id="PTHR43790:SF3">
    <property type="entry name" value="D-ALLOSE IMPORT ATP-BINDING PROTEIN ALSA-RELATED"/>
    <property type="match status" value="1"/>
</dbReference>
<dbReference type="InterPro" id="IPR017871">
    <property type="entry name" value="ABC_transporter-like_CS"/>
</dbReference>
<gene>
    <name evidence="10" type="primary">mglA_2</name>
    <name evidence="10" type="ORF">jaqu_26140</name>
</gene>
<evidence type="ECO:0000256" key="8">
    <source>
        <dbReference type="ARBA" id="ARBA00023136"/>
    </source>
</evidence>
<sequence>MSLELKAITKRFGPSEVLRGIDLALVPGSVTAFMGANGAGKSTLVRIIAGVHTATAGSMRLDGRTFAPTSPSDALRAGVVVVHQIINENVVLTMDVLENLMIDRLCAGGAPFFRRAAHRDAAQAMLDRIGLDVSLTAELGDLPPADRQMVAIARALAHDPKLLILDEPTSALSDTEAERLFTVIEGLRDQGVPILYISHRMGDIRRLADRIVTLRDGRITGDFVVPLDYDAAVRAMLGMALDDAAHARVPAGDPVLRIEGLPVLRGTAPLNLTLHEGEVTAIVGLVGAGKTELAETLYGQRRATGGRLTLDGAPYAPVHPSDAVGRGVFMAAEDRSGGSIVPDFDLSRNVTLPFLGAFSGLGLVRRGRERARAAEAIEGLGIVAQGPDDPIAALSGGNQQKVVLARWLTAPCRLLMLDEPFQGVDIAARRDIGHALRATAGGRATLILCADLDEALEVADRIIVLSHGAVVGEHSIGDLSRAAIVQQMSSAA</sequence>
<dbReference type="InterPro" id="IPR050107">
    <property type="entry name" value="ABC_carbohydrate_import_ATPase"/>
</dbReference>
<dbReference type="OrthoDB" id="9805029at2"/>
<reference evidence="10 11" key="1">
    <citation type="submission" date="2015-02" db="EMBL/GenBank/DDBJ databases">
        <title>Genome Sequence of Jannaschia aquimarina DSM28248, a member of the Roseobacter clade.</title>
        <authorList>
            <person name="Voget S."/>
            <person name="Daniel R."/>
        </authorList>
    </citation>
    <scope>NUCLEOTIDE SEQUENCE [LARGE SCALE GENOMIC DNA]</scope>
    <source>
        <strain evidence="10 11">GSW-M26</strain>
    </source>
</reference>
<evidence type="ECO:0000256" key="3">
    <source>
        <dbReference type="ARBA" id="ARBA00022597"/>
    </source>
</evidence>
<dbReference type="PATRIC" id="fig|935700.4.peg.2698"/>
<protein>
    <submittedName>
        <fullName evidence="10">MglA_2 protein</fullName>
        <ecNumber evidence="10">3.6.3.17</ecNumber>
    </submittedName>
</protein>
<dbReference type="PROSITE" id="PS50893">
    <property type="entry name" value="ABC_TRANSPORTER_2"/>
    <property type="match status" value="2"/>
</dbReference>
<evidence type="ECO:0000256" key="5">
    <source>
        <dbReference type="ARBA" id="ARBA00022741"/>
    </source>
</evidence>
<dbReference type="Proteomes" id="UP000032232">
    <property type="component" value="Unassembled WGS sequence"/>
</dbReference>
<evidence type="ECO:0000256" key="4">
    <source>
        <dbReference type="ARBA" id="ARBA00022737"/>
    </source>
</evidence>
<keyword evidence="4" id="KW-0677">Repeat</keyword>
<feature type="domain" description="ABC transporter" evidence="9">
    <location>
        <begin position="239"/>
        <end position="492"/>
    </location>
</feature>